<protein>
    <submittedName>
        <fullName evidence="1">Uncharacterized protein</fullName>
    </submittedName>
</protein>
<dbReference type="RefSeq" id="WP_122378001.1">
    <property type="nucleotide sequence ID" value="NZ_RBOW01000841.1"/>
</dbReference>
<accession>A0A3M3KEH8</accession>
<name>A0A3M3KEH8_PSECA</name>
<sequence length="98" mass="10944">MTQDIAGSQRHPPSNFAKTPIDEMGLPPHLLNELQVQLDKIHTDATHEMLVHDLIYAKGLLRGLEVGKVLPTSQCLNLLELIENAYVNRDAQLRHGTV</sequence>
<evidence type="ECO:0000313" key="1">
    <source>
        <dbReference type="EMBL" id="RMN21093.1"/>
    </source>
</evidence>
<reference evidence="1 2" key="1">
    <citation type="submission" date="2018-08" db="EMBL/GenBank/DDBJ databases">
        <title>Recombination of ecologically and evolutionarily significant loci maintains genetic cohesion in the Pseudomonas syringae species complex.</title>
        <authorList>
            <person name="Dillon M."/>
            <person name="Thakur S."/>
            <person name="Almeida R.N.D."/>
            <person name="Weir B.S."/>
            <person name="Guttman D.S."/>
        </authorList>
    </citation>
    <scope>NUCLEOTIDE SEQUENCE [LARGE SCALE GENOMIC DNA]</scope>
    <source>
        <strain evidence="1 2">ICMP 2821</strain>
    </source>
</reference>
<evidence type="ECO:0000313" key="2">
    <source>
        <dbReference type="Proteomes" id="UP000281372"/>
    </source>
</evidence>
<dbReference type="AlphaFoldDB" id="A0A3M3KEH8"/>
<dbReference type="EMBL" id="RBOW01000841">
    <property type="protein sequence ID" value="RMN21093.1"/>
    <property type="molecule type" value="Genomic_DNA"/>
</dbReference>
<proteinExistence type="predicted"/>
<organism evidence="1 2">
    <name type="scientific">Pseudomonas cannabina</name>
    <dbReference type="NCBI Taxonomy" id="86840"/>
    <lineage>
        <taxon>Bacteria</taxon>
        <taxon>Pseudomonadati</taxon>
        <taxon>Pseudomonadota</taxon>
        <taxon>Gammaproteobacteria</taxon>
        <taxon>Pseudomonadales</taxon>
        <taxon>Pseudomonadaceae</taxon>
        <taxon>Pseudomonas</taxon>
    </lineage>
</organism>
<gene>
    <name evidence="1" type="ORF">ALQ64_02810</name>
</gene>
<comment type="caution">
    <text evidence="1">The sequence shown here is derived from an EMBL/GenBank/DDBJ whole genome shotgun (WGS) entry which is preliminary data.</text>
</comment>
<dbReference type="Proteomes" id="UP000281372">
    <property type="component" value="Unassembled WGS sequence"/>
</dbReference>